<reference evidence="2" key="1">
    <citation type="submission" date="2017-09" db="EMBL/GenBank/DDBJ databases">
        <title>Depth-based differentiation of microbial function through sediment-hosted aquifers and enrichment of novel symbionts in the deep terrestrial subsurface.</title>
        <authorList>
            <person name="Probst A.J."/>
            <person name="Ladd B."/>
            <person name="Jarett J.K."/>
            <person name="Geller-Mcgrath D.E."/>
            <person name="Sieber C.M.K."/>
            <person name="Emerson J.B."/>
            <person name="Anantharaman K."/>
            <person name="Thomas B.C."/>
            <person name="Malmstrom R."/>
            <person name="Stieglmeier M."/>
            <person name="Klingl A."/>
            <person name="Woyke T."/>
            <person name="Ryan C.M."/>
            <person name="Banfield J.F."/>
        </authorList>
    </citation>
    <scope>NUCLEOTIDE SEQUENCE [LARGE SCALE GENOMIC DNA]</scope>
</reference>
<dbReference type="Proteomes" id="UP000230556">
    <property type="component" value="Unassembled WGS sequence"/>
</dbReference>
<dbReference type="AlphaFoldDB" id="A0A2M7FPE6"/>
<protein>
    <submittedName>
        <fullName evidence="1">Uncharacterized protein</fullName>
    </submittedName>
</protein>
<comment type="caution">
    <text evidence="1">The sequence shown here is derived from an EMBL/GenBank/DDBJ whole genome shotgun (WGS) entry which is preliminary data.</text>
</comment>
<sequence length="60" mass="6558">MFLLFSRSAIGHVSLLVFPFTTAFPVFVGLEILKGLSNALYSGSTEALVYDSLKAKYRGI</sequence>
<accession>A0A2M7FPE6</accession>
<evidence type="ECO:0000313" key="1">
    <source>
        <dbReference type="EMBL" id="PIW07826.1"/>
    </source>
</evidence>
<dbReference type="EMBL" id="PFFO01000094">
    <property type="protein sequence ID" value="PIW07826.1"/>
    <property type="molecule type" value="Genomic_DNA"/>
</dbReference>
<proteinExistence type="predicted"/>
<evidence type="ECO:0000313" key="2">
    <source>
        <dbReference type="Proteomes" id="UP000230556"/>
    </source>
</evidence>
<organism evidence="1 2">
    <name type="scientific">Candidatus Collierbacteria bacterium CG17_big_fil_post_rev_8_21_14_2_50_45_7</name>
    <dbReference type="NCBI Taxonomy" id="1974536"/>
    <lineage>
        <taxon>Bacteria</taxon>
        <taxon>Candidatus Collieribacteriota</taxon>
    </lineage>
</organism>
<name>A0A2M7FPE6_9BACT</name>
<gene>
    <name evidence="1" type="ORF">COW38_02135</name>
</gene>